<name>A0ABT6RCX5_9BACT</name>
<comment type="caution">
    <text evidence="2">The sequence shown here is derived from an EMBL/GenBank/DDBJ whole genome shotgun (WGS) entry which is preliminary data.</text>
</comment>
<evidence type="ECO:0000256" key="1">
    <source>
        <dbReference type="SAM" id="SignalP"/>
    </source>
</evidence>
<dbReference type="EMBL" id="JASBRG010000007">
    <property type="protein sequence ID" value="MDI3320426.1"/>
    <property type="molecule type" value="Genomic_DNA"/>
</dbReference>
<protein>
    <recommendedName>
        <fullName evidence="4">VWFA domain-containing protein</fullName>
    </recommendedName>
</protein>
<evidence type="ECO:0008006" key="4">
    <source>
        <dbReference type="Google" id="ProtNLM"/>
    </source>
</evidence>
<feature type="signal peptide" evidence="1">
    <location>
        <begin position="1"/>
        <end position="18"/>
    </location>
</feature>
<feature type="chain" id="PRO_5045408012" description="VWFA domain-containing protein" evidence="1">
    <location>
        <begin position="19"/>
        <end position="479"/>
    </location>
</feature>
<accession>A0ABT6RCX5</accession>
<dbReference type="Proteomes" id="UP001226434">
    <property type="component" value="Unassembled WGS sequence"/>
</dbReference>
<keyword evidence="1" id="KW-0732">Signal</keyword>
<evidence type="ECO:0000313" key="2">
    <source>
        <dbReference type="EMBL" id="MDI3320426.1"/>
    </source>
</evidence>
<dbReference type="RefSeq" id="WP_282334521.1">
    <property type="nucleotide sequence ID" value="NZ_JASBRG010000007.1"/>
</dbReference>
<gene>
    <name evidence="2" type="ORF">QJ048_11615</name>
</gene>
<sequence>MKTLPCLLLALLPLLLNAQRSKFIDSLLDNRLILVPKYTRPTESNESLLLKMNFGQPDILDSTGVWKLKDAQILSVDLVFTDYPSAQDLKPLNRKRYNNLLNLIPINIHDGNISWQMIRQLDGKDKESSLGLLHGWVINYRPKFKPEDTETEIAYIDSVIKKLSKREPIVDSVSSDKIRHWDVIHGKNANVYREYAGRPIKIITDDERLVKKLFWPKKDTLIRIPTEVARKEQLLVFPQERAIKSDSVFLVLSPFVVIAKNDTITYGERSIIRGTIPSVLNRVPITDALVIADVTGSMARYTGQLLSWLSLHDEDSSVKYLVCFNDGGIKADNQKKIGETGGIYGRQYTNVSNAANFIKTVMRGGNGGDEPENDCEAVIKAIEMFPDCNDVVLLADNWAPMRDISLAKEIRKPVKVVICGDNMIGVNPDCITVALLTGGSLHFLNEDVVDLTLLKEGKQMMIGGKMYKFNGHKVVEVKK</sequence>
<reference evidence="2 3" key="1">
    <citation type="submission" date="2023-05" db="EMBL/GenBank/DDBJ databases">
        <title>Genome sequence of Pinibacter sp. MAH-24.</title>
        <authorList>
            <person name="Huq M.A."/>
        </authorList>
    </citation>
    <scope>NUCLEOTIDE SEQUENCE [LARGE SCALE GENOMIC DNA]</scope>
    <source>
        <strain evidence="2 3">MAH-24</strain>
    </source>
</reference>
<keyword evidence="3" id="KW-1185">Reference proteome</keyword>
<proteinExistence type="predicted"/>
<organism evidence="2 3">
    <name type="scientific">Pinibacter soli</name>
    <dbReference type="NCBI Taxonomy" id="3044211"/>
    <lineage>
        <taxon>Bacteria</taxon>
        <taxon>Pseudomonadati</taxon>
        <taxon>Bacteroidota</taxon>
        <taxon>Chitinophagia</taxon>
        <taxon>Chitinophagales</taxon>
        <taxon>Chitinophagaceae</taxon>
        <taxon>Pinibacter</taxon>
    </lineage>
</organism>
<evidence type="ECO:0000313" key="3">
    <source>
        <dbReference type="Proteomes" id="UP001226434"/>
    </source>
</evidence>